<gene>
    <name evidence="1" type="ORF">D2U88_09615</name>
    <name evidence="2" type="ORF">FQ019_09540</name>
</gene>
<reference evidence="2 4" key="2">
    <citation type="submission" date="2019-07" db="EMBL/GenBank/DDBJ databases">
        <title>Draft genome of two Muricauda strains isolated from deep sea.</title>
        <authorList>
            <person name="Sun C."/>
        </authorList>
    </citation>
    <scope>NUCLEOTIDE SEQUENCE [LARGE SCALE GENOMIC DNA]</scope>
    <source>
        <strain evidence="2 4">NH166</strain>
    </source>
</reference>
<evidence type="ECO:0000313" key="3">
    <source>
        <dbReference type="Proteomes" id="UP000284189"/>
    </source>
</evidence>
<accession>A0A418N704</accession>
<proteinExistence type="predicted"/>
<dbReference type="Proteomes" id="UP000321528">
    <property type="component" value="Unassembled WGS sequence"/>
</dbReference>
<organism evidence="1 3">
    <name type="scientific">Flagellimonas aequoris</name>
    <dbReference type="NCBI Taxonomy" id="2306997"/>
    <lineage>
        <taxon>Bacteria</taxon>
        <taxon>Pseudomonadati</taxon>
        <taxon>Bacteroidota</taxon>
        <taxon>Flavobacteriia</taxon>
        <taxon>Flavobacteriales</taxon>
        <taxon>Flavobacteriaceae</taxon>
        <taxon>Flagellimonas</taxon>
    </lineage>
</organism>
<name>A0A418N704_9FLAO</name>
<evidence type="ECO:0000313" key="4">
    <source>
        <dbReference type="Proteomes" id="UP000321528"/>
    </source>
</evidence>
<dbReference type="Proteomes" id="UP000284189">
    <property type="component" value="Unassembled WGS sequence"/>
</dbReference>
<protein>
    <submittedName>
        <fullName evidence="1">Uncharacterized protein</fullName>
    </submittedName>
</protein>
<dbReference type="EMBL" id="VNWL01000022">
    <property type="protein sequence ID" value="TXK02050.1"/>
    <property type="molecule type" value="Genomic_DNA"/>
</dbReference>
<dbReference type="EMBL" id="QXFJ01000023">
    <property type="protein sequence ID" value="RIV70615.1"/>
    <property type="molecule type" value="Genomic_DNA"/>
</dbReference>
<dbReference type="OrthoDB" id="9987454at2"/>
<comment type="caution">
    <text evidence="1">The sequence shown here is derived from an EMBL/GenBank/DDBJ whole genome shotgun (WGS) entry which is preliminary data.</text>
</comment>
<keyword evidence="4" id="KW-1185">Reference proteome</keyword>
<reference evidence="1 3" key="1">
    <citation type="submission" date="2018-08" db="EMBL/GenBank/DDBJ databases">
        <title>Proposal of Muricauda 72 sp.nov. and Muricauda NH166 sp.nov., isolated from seawater.</title>
        <authorList>
            <person name="Cheng H."/>
            <person name="Wu Y.-H."/>
            <person name="Guo L.-L."/>
            <person name="Xu X.-W."/>
        </authorList>
    </citation>
    <scope>NUCLEOTIDE SEQUENCE [LARGE SCALE GENOMIC DNA]</scope>
    <source>
        <strain evidence="1 3">NH166</strain>
    </source>
</reference>
<evidence type="ECO:0000313" key="1">
    <source>
        <dbReference type="EMBL" id="RIV70615.1"/>
    </source>
</evidence>
<dbReference type="RefSeq" id="WP_119640236.1">
    <property type="nucleotide sequence ID" value="NZ_QXFJ01000023.1"/>
</dbReference>
<sequence>MSSKEEYNHIGWRIIKTKNDKYALEYERDVLGEEGALISISEEVFHAAKEPNCDLTDLFRKYNLDNCKVLIRIGKPVNLANPKARKNTHNKFYGRGYIVEKTDKGFFLNYQLDRHGGGMREFEINERIYLFARNSNLSTSDILKKFDLYKYDIPENDIK</sequence>
<dbReference type="AlphaFoldDB" id="A0A418N704"/>
<evidence type="ECO:0000313" key="2">
    <source>
        <dbReference type="EMBL" id="TXK02050.1"/>
    </source>
</evidence>